<dbReference type="CDD" id="cd12797">
    <property type="entry name" value="M23_peptidase"/>
    <property type="match status" value="1"/>
</dbReference>
<gene>
    <name evidence="3" type="ORF">GCM10017667_42650</name>
</gene>
<dbReference type="EMBL" id="BNBE01000002">
    <property type="protein sequence ID" value="GHG06820.1"/>
    <property type="molecule type" value="Genomic_DNA"/>
</dbReference>
<accession>A0A919EQ57</accession>
<feature type="domain" description="Peptidoglycan binding-like" evidence="1">
    <location>
        <begin position="120"/>
        <end position="175"/>
    </location>
</feature>
<keyword evidence="4" id="KW-1185">Reference proteome</keyword>
<dbReference type="InterPro" id="IPR002477">
    <property type="entry name" value="Peptidoglycan-bd-like"/>
</dbReference>
<dbReference type="InterPro" id="IPR011055">
    <property type="entry name" value="Dup_hybrid_motif"/>
</dbReference>
<dbReference type="SUPFAM" id="SSF51261">
    <property type="entry name" value="Duplicated hybrid motif"/>
    <property type="match status" value="1"/>
</dbReference>
<reference evidence="3" key="1">
    <citation type="journal article" date="2014" name="Int. J. Syst. Evol. Microbiol.">
        <title>Complete genome sequence of Corynebacterium casei LMG S-19264T (=DSM 44701T), isolated from a smear-ripened cheese.</title>
        <authorList>
            <consortium name="US DOE Joint Genome Institute (JGI-PGF)"/>
            <person name="Walter F."/>
            <person name="Albersmeier A."/>
            <person name="Kalinowski J."/>
            <person name="Ruckert C."/>
        </authorList>
    </citation>
    <scope>NUCLEOTIDE SEQUENCE</scope>
    <source>
        <strain evidence="3">JCM 4122</strain>
    </source>
</reference>
<dbReference type="RefSeq" id="WP_051842623.1">
    <property type="nucleotide sequence ID" value="NZ_BNBE01000002.1"/>
</dbReference>
<dbReference type="Gene3D" id="1.10.101.10">
    <property type="entry name" value="PGBD-like superfamily/PGBD"/>
    <property type="match status" value="2"/>
</dbReference>
<evidence type="ECO:0000259" key="2">
    <source>
        <dbReference type="Pfam" id="PF01551"/>
    </source>
</evidence>
<protein>
    <submittedName>
        <fullName evidence="3">Uncharacterized protein</fullName>
    </submittedName>
</protein>
<evidence type="ECO:0000259" key="1">
    <source>
        <dbReference type="Pfam" id="PF01471"/>
    </source>
</evidence>
<dbReference type="InterPro" id="IPR016047">
    <property type="entry name" value="M23ase_b-sheet_dom"/>
</dbReference>
<dbReference type="Pfam" id="PF01471">
    <property type="entry name" value="PG_binding_1"/>
    <property type="match status" value="2"/>
</dbReference>
<proteinExistence type="predicted"/>
<feature type="domain" description="Peptidoglycan binding-like" evidence="1">
    <location>
        <begin position="54"/>
        <end position="109"/>
    </location>
</feature>
<feature type="domain" description="M23ase beta-sheet core" evidence="2">
    <location>
        <begin position="214"/>
        <end position="304"/>
    </location>
</feature>
<dbReference type="AlphaFoldDB" id="A0A919EQ57"/>
<evidence type="ECO:0000313" key="3">
    <source>
        <dbReference type="EMBL" id="GHG06820.1"/>
    </source>
</evidence>
<dbReference type="PANTHER" id="PTHR21666:SF270">
    <property type="entry name" value="MUREIN HYDROLASE ACTIVATOR ENVC"/>
    <property type="match status" value="1"/>
</dbReference>
<dbReference type="PANTHER" id="PTHR21666">
    <property type="entry name" value="PEPTIDASE-RELATED"/>
    <property type="match status" value="1"/>
</dbReference>
<sequence>MPPASATAITTSSRLREARTLITALVAALLLGLLAAAPAHAALPAWPLLQKGATGNNVASLQFLLRQHGGVVTANAEFDAQTRSAVITFQQNQGLAADGIVGPATWSKLVISVAPGSTQADAVRALQFQLRKHGYRDVATDGVFGPTTTAAVEGYKARHQLTGGTTVGATTWQHLLGSPPGSGPQGTYAFIIPREDVFDGRESLLWAHHDYPASDIAVEIGTPAYAVTGGTARLNGGLDDSCGLGVAIDGDDGVSYQYCHLDSRDVSHGARVTAGQPIARTGNTGNSTGPHLHFGIFRQGVSVCPQQMLIALYDGLVPPSPWTLPESGCTY</sequence>
<name>A0A919EQ57_STRFL</name>
<dbReference type="Proteomes" id="UP000632849">
    <property type="component" value="Unassembled WGS sequence"/>
</dbReference>
<dbReference type="InterPro" id="IPR036365">
    <property type="entry name" value="PGBD-like_sf"/>
</dbReference>
<comment type="caution">
    <text evidence="3">The sequence shown here is derived from an EMBL/GenBank/DDBJ whole genome shotgun (WGS) entry which is preliminary data.</text>
</comment>
<dbReference type="Pfam" id="PF01551">
    <property type="entry name" value="Peptidase_M23"/>
    <property type="match status" value="1"/>
</dbReference>
<evidence type="ECO:0000313" key="4">
    <source>
        <dbReference type="Proteomes" id="UP000632849"/>
    </source>
</evidence>
<dbReference type="SUPFAM" id="SSF47090">
    <property type="entry name" value="PGBD-like"/>
    <property type="match status" value="2"/>
</dbReference>
<reference evidence="3" key="2">
    <citation type="submission" date="2020-09" db="EMBL/GenBank/DDBJ databases">
        <authorList>
            <person name="Sun Q."/>
            <person name="Ohkuma M."/>
        </authorList>
    </citation>
    <scope>NUCLEOTIDE SEQUENCE</scope>
    <source>
        <strain evidence="3">JCM 4122</strain>
    </source>
</reference>
<dbReference type="Gene3D" id="2.70.70.10">
    <property type="entry name" value="Glucose Permease (Domain IIA)"/>
    <property type="match status" value="1"/>
</dbReference>
<dbReference type="InterPro" id="IPR050570">
    <property type="entry name" value="Cell_wall_metabolism_enzyme"/>
</dbReference>
<organism evidence="3 4">
    <name type="scientific">Streptomyces filamentosus</name>
    <name type="common">Streptomyces roseosporus</name>
    <dbReference type="NCBI Taxonomy" id="67294"/>
    <lineage>
        <taxon>Bacteria</taxon>
        <taxon>Bacillati</taxon>
        <taxon>Actinomycetota</taxon>
        <taxon>Actinomycetes</taxon>
        <taxon>Kitasatosporales</taxon>
        <taxon>Streptomycetaceae</taxon>
        <taxon>Streptomyces</taxon>
    </lineage>
</organism>
<dbReference type="InterPro" id="IPR036366">
    <property type="entry name" value="PGBDSf"/>
</dbReference>
<dbReference type="GO" id="GO:0004222">
    <property type="term" value="F:metalloendopeptidase activity"/>
    <property type="evidence" value="ECO:0007669"/>
    <property type="project" value="TreeGrafter"/>
</dbReference>